<reference evidence="2 3" key="1">
    <citation type="journal article" date="2018" name="J. Microbiol.">
        <title>Leifsonia flava sp. nov., a novel actinobacterium isolated from the rhizosphere of Aquilegia viridiflora.</title>
        <authorList>
            <person name="Cai Y."/>
            <person name="Tao W.Z."/>
            <person name="Ma Y.J."/>
            <person name="Cheng J."/>
            <person name="Zhang M.Y."/>
            <person name="Zhang Y.X."/>
        </authorList>
    </citation>
    <scope>NUCLEOTIDE SEQUENCE [LARGE SCALE GENOMIC DNA]</scope>
    <source>
        <strain evidence="2 3">SYP-B2174</strain>
    </source>
</reference>
<feature type="transmembrane region" description="Helical" evidence="1">
    <location>
        <begin position="12"/>
        <end position="39"/>
    </location>
</feature>
<accession>A0A4Y9R7A7</accession>
<comment type="caution">
    <text evidence="2">The sequence shown here is derived from an EMBL/GenBank/DDBJ whole genome shotgun (WGS) entry which is preliminary data.</text>
</comment>
<dbReference type="RefSeq" id="WP_135119815.1">
    <property type="nucleotide sequence ID" value="NZ_SPQZ01000002.1"/>
</dbReference>
<keyword evidence="1" id="KW-0812">Transmembrane</keyword>
<dbReference type="Proteomes" id="UP000298127">
    <property type="component" value="Unassembled WGS sequence"/>
</dbReference>
<organism evidence="2 3">
    <name type="scientific">Orlajensenia leifsoniae</name>
    <dbReference type="NCBI Taxonomy" id="2561933"/>
    <lineage>
        <taxon>Bacteria</taxon>
        <taxon>Bacillati</taxon>
        <taxon>Actinomycetota</taxon>
        <taxon>Actinomycetes</taxon>
        <taxon>Micrococcales</taxon>
        <taxon>Microbacteriaceae</taxon>
        <taxon>Orlajensenia</taxon>
    </lineage>
</organism>
<dbReference type="EMBL" id="SPQZ01000002">
    <property type="protein sequence ID" value="TFV99305.1"/>
    <property type="molecule type" value="Genomic_DNA"/>
</dbReference>
<keyword evidence="1" id="KW-1133">Transmembrane helix</keyword>
<evidence type="ECO:0000313" key="2">
    <source>
        <dbReference type="EMBL" id="TFV99305.1"/>
    </source>
</evidence>
<keyword evidence="1" id="KW-0472">Membrane</keyword>
<protein>
    <submittedName>
        <fullName evidence="2">Uncharacterized protein</fullName>
    </submittedName>
</protein>
<keyword evidence="3" id="KW-1185">Reference proteome</keyword>
<evidence type="ECO:0000313" key="3">
    <source>
        <dbReference type="Proteomes" id="UP000298127"/>
    </source>
</evidence>
<dbReference type="AlphaFoldDB" id="A0A4Y9R7A7"/>
<feature type="transmembrane region" description="Helical" evidence="1">
    <location>
        <begin position="45"/>
        <end position="70"/>
    </location>
</feature>
<evidence type="ECO:0000256" key="1">
    <source>
        <dbReference type="SAM" id="Phobius"/>
    </source>
</evidence>
<name>A0A4Y9R7A7_9MICO</name>
<gene>
    <name evidence="2" type="ORF">E4M00_07395</name>
</gene>
<sequence>MAHRTSTARAVDIGITVLLMLVSGALAVAFFSAGLLWALDSSPNMLGFALGVYGPIAAAIVGVVVGIILLTRDRSGIVAPFAAIVVSILLWWIGSTLVAA</sequence>
<feature type="transmembrane region" description="Helical" evidence="1">
    <location>
        <begin position="77"/>
        <end position="94"/>
    </location>
</feature>
<proteinExistence type="predicted"/>